<evidence type="ECO:0000313" key="2">
    <source>
        <dbReference type="EMBL" id="GEL22413.1"/>
    </source>
</evidence>
<protein>
    <recommendedName>
        <fullName evidence="4">Carbon monoxide dehydrogenase subunit G</fullName>
    </recommendedName>
</protein>
<keyword evidence="1" id="KW-1133">Transmembrane helix</keyword>
<sequence length="208" mass="21998">MKSSVAVLTAPVEHAIAALEDHRFIRRCLQDALRNQSSSGDVIRGVMPHPNGQFFATLRIIDADTVAHRVCYEVIVREARGSTLGTLRIAATVTAQERATALTVVPTLSVNGFHTEALRAAATHAVEVFTERVAAALTNVSAQEIVGVGAAGPDEAGVASPVLDSMGSSSRRARLLTVMAGIALSVVLLSLRQRRSRSSGLRAIREAP</sequence>
<dbReference type="AlphaFoldDB" id="A0A511DDG6"/>
<reference evidence="2 3" key="1">
    <citation type="submission" date="2019-07" db="EMBL/GenBank/DDBJ databases">
        <title>Whole genome shotgun sequence of Pseudonocardia sulfidoxydans NBRC 16205.</title>
        <authorList>
            <person name="Hosoyama A."/>
            <person name="Uohara A."/>
            <person name="Ohji S."/>
            <person name="Ichikawa N."/>
        </authorList>
    </citation>
    <scope>NUCLEOTIDE SEQUENCE [LARGE SCALE GENOMIC DNA]</scope>
    <source>
        <strain evidence="2 3">NBRC 16205</strain>
    </source>
</reference>
<dbReference type="RefSeq" id="WP_147103603.1">
    <property type="nucleotide sequence ID" value="NZ_BJVJ01000008.1"/>
</dbReference>
<gene>
    <name evidence="2" type="ORF">PSU4_13670</name>
</gene>
<dbReference type="EMBL" id="BJVJ01000008">
    <property type="protein sequence ID" value="GEL22413.1"/>
    <property type="molecule type" value="Genomic_DNA"/>
</dbReference>
<name>A0A511DDG6_9PSEU</name>
<comment type="caution">
    <text evidence="2">The sequence shown here is derived from an EMBL/GenBank/DDBJ whole genome shotgun (WGS) entry which is preliminary data.</text>
</comment>
<feature type="transmembrane region" description="Helical" evidence="1">
    <location>
        <begin position="173"/>
        <end position="191"/>
    </location>
</feature>
<evidence type="ECO:0000313" key="3">
    <source>
        <dbReference type="Proteomes" id="UP000321685"/>
    </source>
</evidence>
<accession>A0A511DDG6</accession>
<proteinExistence type="predicted"/>
<evidence type="ECO:0000256" key="1">
    <source>
        <dbReference type="SAM" id="Phobius"/>
    </source>
</evidence>
<keyword evidence="1" id="KW-0812">Transmembrane</keyword>
<dbReference type="SUPFAM" id="SSF55961">
    <property type="entry name" value="Bet v1-like"/>
    <property type="match status" value="1"/>
</dbReference>
<dbReference type="InterPro" id="IPR023393">
    <property type="entry name" value="START-like_dom_sf"/>
</dbReference>
<evidence type="ECO:0008006" key="4">
    <source>
        <dbReference type="Google" id="ProtNLM"/>
    </source>
</evidence>
<dbReference type="Gene3D" id="3.30.530.20">
    <property type="match status" value="1"/>
</dbReference>
<organism evidence="2 3">
    <name type="scientific">Pseudonocardia sulfidoxydans NBRC 16205</name>
    <dbReference type="NCBI Taxonomy" id="1223511"/>
    <lineage>
        <taxon>Bacteria</taxon>
        <taxon>Bacillati</taxon>
        <taxon>Actinomycetota</taxon>
        <taxon>Actinomycetes</taxon>
        <taxon>Pseudonocardiales</taxon>
        <taxon>Pseudonocardiaceae</taxon>
        <taxon>Pseudonocardia</taxon>
    </lineage>
</organism>
<keyword evidence="1" id="KW-0472">Membrane</keyword>
<keyword evidence="3" id="KW-1185">Reference proteome</keyword>
<dbReference type="Proteomes" id="UP000321685">
    <property type="component" value="Unassembled WGS sequence"/>
</dbReference>